<dbReference type="EC" id="4.1.1.5" evidence="2"/>
<dbReference type="Gene3D" id="3.30.1330.130">
    <property type="match status" value="1"/>
</dbReference>
<comment type="caution">
    <text evidence="2">The sequence shown here is derived from an EMBL/GenBank/DDBJ whole genome shotgun (WGS) entry which is preliminary data.</text>
</comment>
<dbReference type="Pfam" id="PF02663">
    <property type="entry name" value="FmdE"/>
    <property type="match status" value="1"/>
</dbReference>
<evidence type="ECO:0000259" key="1">
    <source>
        <dbReference type="Pfam" id="PF02663"/>
    </source>
</evidence>
<dbReference type="SUPFAM" id="SSF143555">
    <property type="entry name" value="FwdE-like"/>
    <property type="match status" value="1"/>
</dbReference>
<dbReference type="RefSeq" id="WP_166918813.1">
    <property type="nucleotide sequence ID" value="NZ_JAASRN010000001.1"/>
</dbReference>
<accession>A0A846MQ65</accession>
<gene>
    <name evidence="2" type="ORF">FHS56_001081</name>
</gene>
<keyword evidence="3" id="KW-1185">Reference proteome</keyword>
<dbReference type="Proteomes" id="UP000537126">
    <property type="component" value="Unassembled WGS sequence"/>
</dbReference>
<sequence>MKAFWFVILLAFTSCNTSDKYPAFETIDTDFSKGRLKQKQTITIKDIEKFHGHLCDGLVVGALAMQEAMKELYPNQPIDRTNLRIVSKPSPCLTDVAIYLTGGRYQFNTFFADTAIEGLYIIQRIDNLKTVSVSLNSGVKPTAIDSLGNLAIQQKLSPCDLDYLRKLEDDFTQNLIQSDPTKLFTVKEIQHFKWNPKTKNDYLKTDIINKNLPECK</sequence>
<feature type="domain" description="Formylmethanofuran dehydrogenase subunit E" evidence="1">
    <location>
        <begin position="50"/>
        <end position="185"/>
    </location>
</feature>
<dbReference type="EMBL" id="JAASRN010000001">
    <property type="protein sequence ID" value="NIK73595.1"/>
    <property type="molecule type" value="Genomic_DNA"/>
</dbReference>
<dbReference type="InterPro" id="IPR003814">
    <property type="entry name" value="FmdEsu_dom"/>
</dbReference>
<proteinExistence type="predicted"/>
<keyword evidence="2" id="KW-0456">Lyase</keyword>
<name>A0A846MQ65_9BACT</name>
<reference evidence="2 3" key="1">
    <citation type="submission" date="2020-03" db="EMBL/GenBank/DDBJ databases">
        <title>Genomic Encyclopedia of Type Strains, Phase IV (KMG-IV): sequencing the most valuable type-strain genomes for metagenomic binning, comparative biology and taxonomic classification.</title>
        <authorList>
            <person name="Goeker M."/>
        </authorList>
    </citation>
    <scope>NUCLEOTIDE SEQUENCE [LARGE SCALE GENOMIC DNA]</scope>
    <source>
        <strain evidence="2 3">DSM 5718</strain>
    </source>
</reference>
<dbReference type="AlphaFoldDB" id="A0A846MQ65"/>
<evidence type="ECO:0000313" key="2">
    <source>
        <dbReference type="EMBL" id="NIK73595.1"/>
    </source>
</evidence>
<protein>
    <submittedName>
        <fullName evidence="2">Acetolactate decarboxylase</fullName>
        <ecNumber evidence="2">4.1.1.5</ecNumber>
    </submittedName>
</protein>
<organism evidence="2 3">
    <name type="scientific">Thermonema lapsum</name>
    <dbReference type="NCBI Taxonomy" id="28195"/>
    <lineage>
        <taxon>Bacteria</taxon>
        <taxon>Pseudomonadati</taxon>
        <taxon>Bacteroidota</taxon>
        <taxon>Cytophagia</taxon>
        <taxon>Cytophagales</taxon>
        <taxon>Thermonemataceae</taxon>
        <taxon>Thermonema</taxon>
    </lineage>
</organism>
<dbReference type="GO" id="GO:0047605">
    <property type="term" value="F:acetolactate decarboxylase activity"/>
    <property type="evidence" value="ECO:0007669"/>
    <property type="project" value="UniProtKB-EC"/>
</dbReference>
<evidence type="ECO:0000313" key="3">
    <source>
        <dbReference type="Proteomes" id="UP000537126"/>
    </source>
</evidence>
<dbReference type="PROSITE" id="PS51257">
    <property type="entry name" value="PROKAR_LIPOPROTEIN"/>
    <property type="match status" value="1"/>
</dbReference>